<dbReference type="Pfam" id="PF02037">
    <property type="entry name" value="SAP"/>
    <property type="match status" value="1"/>
</dbReference>
<dbReference type="Gene3D" id="1.10.720.30">
    <property type="entry name" value="SAP domain"/>
    <property type="match status" value="1"/>
</dbReference>
<accession>A0A8T0G8Y5</accession>
<dbReference type="PROSITE" id="PS50800">
    <property type="entry name" value="SAP"/>
    <property type="match status" value="1"/>
</dbReference>
<proteinExistence type="predicted"/>
<feature type="compositionally biased region" description="Basic residues" evidence="1">
    <location>
        <begin position="390"/>
        <end position="405"/>
    </location>
</feature>
<comment type="caution">
    <text evidence="3">The sequence shown here is derived from an EMBL/GenBank/DDBJ whole genome shotgun (WGS) entry which is preliminary data.</text>
</comment>
<protein>
    <recommendedName>
        <fullName evidence="2">SAP domain-containing protein</fullName>
    </recommendedName>
</protein>
<keyword evidence="4" id="KW-1185">Reference proteome</keyword>
<dbReference type="PANTHER" id="PTHR35323">
    <property type="entry name" value="SAP DOMAIN-CONTAINING PROTEIN"/>
    <property type="match status" value="1"/>
</dbReference>
<feature type="region of interest" description="Disordered" evidence="1">
    <location>
        <begin position="382"/>
        <end position="410"/>
    </location>
</feature>
<gene>
    <name evidence="3" type="ORF">KC19_12G130900</name>
</gene>
<dbReference type="InterPro" id="IPR003034">
    <property type="entry name" value="SAP_dom"/>
</dbReference>
<dbReference type="SUPFAM" id="SSF68906">
    <property type="entry name" value="SAP domain"/>
    <property type="match status" value="1"/>
</dbReference>
<dbReference type="Proteomes" id="UP000822688">
    <property type="component" value="Chromosome 12"/>
</dbReference>
<sequence>MQMEMLGSLPADIGLLRSSGPVKKPLDDHVMVIDLEDEIEEEEEWELEPVRSTQTEGIANREIKSAGLTSCEEQVHGKKTEVDEKEGLGLVGTSGNPISLRPIFQHNAAEVDVILLEDVDAASQGTGLVGSNDNEDDPFAFEGDEFSFWKEVIALEQTSQGVDGSSQQCGFIDLSSSESGDDGDGDMVDIAEEEEKINTTLSSEEAPLLAEVMKAIKGGGDLKKFKVESLKLYLRHYGLRMVGVKAVLISRIQEHLKIKDGRGEEIYPRSSFIKDCTGDVCQGDTVLFQHAVFDTPFDIERRCASGPPLGQRWVAGKVVNESYGAAKQQHTFTIEVLWSTGTKPFSVMHPVRIKGRNLYRIQTLRQLWHDETKRQKVLDEKHARGAEARAHRRAMKSLKLRGRARSKQDARVHPYLRSHTMEPHSAPPTSIPQNSVQYESVHTQNVYQSRVPATHTASMQHETYTERTVYQGFTERYPAPEPTVPRGRNLHSRQNHHEGFEEILSAPEPAIRRGWSFQSQQNQDGSFTERNPALEPTASHGRNFHSQQSRYEGRAQAHHGPLRVYSQNSMQHGRVHAQRQVTQNPARQRGPTTIQCSNDGCEKLGAKQCISRSCAVCCSRNGTTRGRCPRHQ</sequence>
<feature type="region of interest" description="Disordered" evidence="1">
    <location>
        <begin position="519"/>
        <end position="558"/>
    </location>
</feature>
<name>A0A8T0G8Y5_CERPU</name>
<dbReference type="AlphaFoldDB" id="A0A8T0G8Y5"/>
<dbReference type="SMART" id="SM00513">
    <property type="entry name" value="SAP"/>
    <property type="match status" value="1"/>
</dbReference>
<evidence type="ECO:0000256" key="1">
    <source>
        <dbReference type="SAM" id="MobiDB-lite"/>
    </source>
</evidence>
<reference evidence="3" key="1">
    <citation type="submission" date="2020-06" db="EMBL/GenBank/DDBJ databases">
        <title>WGS assembly of Ceratodon purpureus strain R40.</title>
        <authorList>
            <person name="Carey S.B."/>
            <person name="Jenkins J."/>
            <person name="Shu S."/>
            <person name="Lovell J.T."/>
            <person name="Sreedasyam A."/>
            <person name="Maumus F."/>
            <person name="Tiley G.P."/>
            <person name="Fernandez-Pozo N."/>
            <person name="Barry K."/>
            <person name="Chen C."/>
            <person name="Wang M."/>
            <person name="Lipzen A."/>
            <person name="Daum C."/>
            <person name="Saski C.A."/>
            <person name="Payton A.C."/>
            <person name="Mcbreen J.C."/>
            <person name="Conrad R.E."/>
            <person name="Kollar L.M."/>
            <person name="Olsson S."/>
            <person name="Huttunen S."/>
            <person name="Landis J.B."/>
            <person name="Wickett N.J."/>
            <person name="Johnson M.G."/>
            <person name="Rensing S.A."/>
            <person name="Grimwood J."/>
            <person name="Schmutz J."/>
            <person name="Mcdaniel S.F."/>
        </authorList>
    </citation>
    <scope>NUCLEOTIDE SEQUENCE</scope>
    <source>
        <strain evidence="3">R40</strain>
    </source>
</reference>
<feature type="domain" description="SAP" evidence="2">
    <location>
        <begin position="222"/>
        <end position="256"/>
    </location>
</feature>
<feature type="compositionally biased region" description="Polar residues" evidence="1">
    <location>
        <begin position="519"/>
        <end position="529"/>
    </location>
</feature>
<evidence type="ECO:0000313" key="3">
    <source>
        <dbReference type="EMBL" id="KAG0554927.1"/>
    </source>
</evidence>
<dbReference type="PANTHER" id="PTHR35323:SF2">
    <property type="entry name" value="SAP DOMAIN-CONTAINING PROTEIN"/>
    <property type="match status" value="1"/>
</dbReference>
<evidence type="ECO:0000313" key="4">
    <source>
        <dbReference type="Proteomes" id="UP000822688"/>
    </source>
</evidence>
<organism evidence="3 4">
    <name type="scientific">Ceratodon purpureus</name>
    <name type="common">Fire moss</name>
    <name type="synonym">Dicranum purpureum</name>
    <dbReference type="NCBI Taxonomy" id="3225"/>
    <lineage>
        <taxon>Eukaryota</taxon>
        <taxon>Viridiplantae</taxon>
        <taxon>Streptophyta</taxon>
        <taxon>Embryophyta</taxon>
        <taxon>Bryophyta</taxon>
        <taxon>Bryophytina</taxon>
        <taxon>Bryopsida</taxon>
        <taxon>Dicranidae</taxon>
        <taxon>Pseudoditrichales</taxon>
        <taxon>Ditrichaceae</taxon>
        <taxon>Ceratodon</taxon>
    </lineage>
</organism>
<dbReference type="Pfam" id="PF24766">
    <property type="entry name" value="DUF7699"/>
    <property type="match status" value="1"/>
</dbReference>
<dbReference type="InterPro" id="IPR056116">
    <property type="entry name" value="DUF7699"/>
</dbReference>
<evidence type="ECO:0000259" key="2">
    <source>
        <dbReference type="PROSITE" id="PS50800"/>
    </source>
</evidence>
<dbReference type="EMBL" id="CM026433">
    <property type="protein sequence ID" value="KAG0554927.1"/>
    <property type="molecule type" value="Genomic_DNA"/>
</dbReference>
<dbReference type="InterPro" id="IPR036361">
    <property type="entry name" value="SAP_dom_sf"/>
</dbReference>